<evidence type="ECO:0000256" key="3">
    <source>
        <dbReference type="ARBA" id="ARBA00022771"/>
    </source>
</evidence>
<dbReference type="OrthoDB" id="429950at2759"/>
<accession>A0A9W9N2G8</accession>
<feature type="compositionally biased region" description="Acidic residues" evidence="6">
    <location>
        <begin position="173"/>
        <end position="182"/>
    </location>
</feature>
<dbReference type="EMBL" id="JAPQKR010000008">
    <property type="protein sequence ID" value="KAJ5211951.1"/>
    <property type="molecule type" value="Genomic_DNA"/>
</dbReference>
<dbReference type="GO" id="GO:0008270">
    <property type="term" value="F:zinc ion binding"/>
    <property type="evidence" value="ECO:0007669"/>
    <property type="project" value="UniProtKB-KW"/>
</dbReference>
<feature type="compositionally biased region" description="Basic residues" evidence="6">
    <location>
        <begin position="275"/>
        <end position="284"/>
    </location>
</feature>
<dbReference type="Gene3D" id="3.30.1740.10">
    <property type="entry name" value="Zinc finger, PARP-type"/>
    <property type="match status" value="1"/>
</dbReference>
<evidence type="ECO:0000256" key="5">
    <source>
        <dbReference type="ARBA" id="ARBA00023242"/>
    </source>
</evidence>
<evidence type="ECO:0000313" key="9">
    <source>
        <dbReference type="Proteomes" id="UP001150904"/>
    </source>
</evidence>
<keyword evidence="5" id="KW-0539">Nucleus</keyword>
<reference evidence="8" key="2">
    <citation type="journal article" date="2023" name="IMA Fungus">
        <title>Comparative genomic study of the Penicillium genus elucidates a diverse pangenome and 15 lateral gene transfer events.</title>
        <authorList>
            <person name="Petersen C."/>
            <person name="Sorensen T."/>
            <person name="Nielsen M.R."/>
            <person name="Sondergaard T.E."/>
            <person name="Sorensen J.L."/>
            <person name="Fitzpatrick D.A."/>
            <person name="Frisvad J.C."/>
            <person name="Nielsen K.L."/>
        </authorList>
    </citation>
    <scope>NUCLEOTIDE SEQUENCE</scope>
    <source>
        <strain evidence="8">IBT 15544</strain>
    </source>
</reference>
<dbReference type="PROSITE" id="PS50064">
    <property type="entry name" value="ZF_PARP_2"/>
    <property type="match status" value="1"/>
</dbReference>
<evidence type="ECO:0000313" key="8">
    <source>
        <dbReference type="EMBL" id="KAJ5211951.1"/>
    </source>
</evidence>
<feature type="compositionally biased region" description="Polar residues" evidence="6">
    <location>
        <begin position="258"/>
        <end position="269"/>
    </location>
</feature>
<dbReference type="RefSeq" id="XP_058310121.1">
    <property type="nucleotide sequence ID" value="XM_058450659.1"/>
</dbReference>
<feature type="compositionally biased region" description="Basic and acidic residues" evidence="6">
    <location>
        <begin position="104"/>
        <end position="117"/>
    </location>
</feature>
<protein>
    <submittedName>
        <fullName evidence="8">Zf-PARP-domain-containing protein</fullName>
    </submittedName>
</protein>
<feature type="domain" description="PARP-type" evidence="7">
    <location>
        <begin position="4"/>
        <end position="103"/>
    </location>
</feature>
<comment type="caution">
    <text evidence="8">The sequence shown here is derived from an EMBL/GenBank/DDBJ whole genome shotgun (WGS) entry which is preliminary data.</text>
</comment>
<name>A0A9W9N2G8_9EURO</name>
<dbReference type="InterPro" id="IPR001510">
    <property type="entry name" value="Znf_PARP"/>
</dbReference>
<evidence type="ECO:0000256" key="2">
    <source>
        <dbReference type="ARBA" id="ARBA00022723"/>
    </source>
</evidence>
<evidence type="ECO:0000256" key="4">
    <source>
        <dbReference type="ARBA" id="ARBA00022833"/>
    </source>
</evidence>
<dbReference type="Proteomes" id="UP001150904">
    <property type="component" value="Unassembled WGS sequence"/>
</dbReference>
<evidence type="ECO:0000256" key="1">
    <source>
        <dbReference type="ARBA" id="ARBA00004123"/>
    </source>
</evidence>
<keyword evidence="9" id="KW-1185">Reference proteome</keyword>
<organism evidence="8 9">
    <name type="scientific">Penicillium cinerascens</name>
    <dbReference type="NCBI Taxonomy" id="70096"/>
    <lineage>
        <taxon>Eukaryota</taxon>
        <taxon>Fungi</taxon>
        <taxon>Dikarya</taxon>
        <taxon>Ascomycota</taxon>
        <taxon>Pezizomycotina</taxon>
        <taxon>Eurotiomycetes</taxon>
        <taxon>Eurotiomycetidae</taxon>
        <taxon>Eurotiales</taxon>
        <taxon>Aspergillaceae</taxon>
        <taxon>Penicillium</taxon>
    </lineage>
</organism>
<sequence length="284" mass="31101">MGSYRFEQAPSNRSSCTNKECKDAKVKILKGELRLGSWIEGERFQGYTWRHWGCTTPKVIENIVTAWKDILPSEEPDYTMLDGYDELPEDLQLKIRTALTQGHVDDSDWKGDLEVNRPGKTGFRVRGGAKGKNAKDEKKVATTEGSEANDDTVPADKPKPKRAARSKKAAVNEEPDASGTDETEQKPAANTKKSRAKKPATAADADAPPKKRGRPTKAAATETPAQPAKKGTKRKTSEEETHVSEPEKPKRARGKAGKTSTLPNDNESAPPTKAARGRKKAPKE</sequence>
<dbReference type="Pfam" id="PF00645">
    <property type="entry name" value="zf-PARP"/>
    <property type="match status" value="1"/>
</dbReference>
<feature type="region of interest" description="Disordered" evidence="6">
    <location>
        <begin position="104"/>
        <end position="284"/>
    </location>
</feature>
<gene>
    <name evidence="8" type="ORF">N7498_003597</name>
</gene>
<comment type="subcellular location">
    <subcellularLocation>
        <location evidence="1">Nucleus</location>
    </subcellularLocation>
</comment>
<reference evidence="8" key="1">
    <citation type="submission" date="2022-12" db="EMBL/GenBank/DDBJ databases">
        <authorList>
            <person name="Petersen C."/>
        </authorList>
    </citation>
    <scope>NUCLEOTIDE SEQUENCE</scope>
    <source>
        <strain evidence="8">IBT 15544</strain>
    </source>
</reference>
<feature type="compositionally biased region" description="Basic residues" evidence="6">
    <location>
        <begin position="159"/>
        <end position="168"/>
    </location>
</feature>
<dbReference type="GO" id="GO:0005634">
    <property type="term" value="C:nucleus"/>
    <property type="evidence" value="ECO:0007669"/>
    <property type="project" value="UniProtKB-SubCell"/>
</dbReference>
<evidence type="ECO:0000259" key="7">
    <source>
        <dbReference type="PROSITE" id="PS50064"/>
    </source>
</evidence>
<dbReference type="InterPro" id="IPR036957">
    <property type="entry name" value="Znf_PARP_sf"/>
</dbReference>
<dbReference type="SUPFAM" id="SSF57716">
    <property type="entry name" value="Glucocorticoid receptor-like (DNA-binding domain)"/>
    <property type="match status" value="1"/>
</dbReference>
<keyword evidence="2" id="KW-0479">Metal-binding</keyword>
<dbReference type="SMART" id="SM01336">
    <property type="entry name" value="zf-PARP"/>
    <property type="match status" value="1"/>
</dbReference>
<keyword evidence="3" id="KW-0863">Zinc-finger</keyword>
<feature type="compositionally biased region" description="Basic and acidic residues" evidence="6">
    <location>
        <begin position="235"/>
        <end position="249"/>
    </location>
</feature>
<dbReference type="GO" id="GO:0003677">
    <property type="term" value="F:DNA binding"/>
    <property type="evidence" value="ECO:0007669"/>
    <property type="project" value="InterPro"/>
</dbReference>
<dbReference type="AlphaFoldDB" id="A0A9W9N2G8"/>
<evidence type="ECO:0000256" key="6">
    <source>
        <dbReference type="SAM" id="MobiDB-lite"/>
    </source>
</evidence>
<dbReference type="GeneID" id="83177960"/>
<keyword evidence="4" id="KW-0862">Zinc</keyword>
<proteinExistence type="predicted"/>